<comment type="caution">
    <text evidence="4">The sequence shown here is derived from an EMBL/GenBank/DDBJ whole genome shotgun (WGS) entry which is preliminary data.</text>
</comment>
<proteinExistence type="inferred from homology"/>
<reference evidence="4" key="1">
    <citation type="submission" date="2021-01" db="EMBL/GenBank/DDBJ databases">
        <title>Modified the classification status of verrucomicrobia.</title>
        <authorList>
            <person name="Feng X."/>
        </authorList>
    </citation>
    <scope>NUCLEOTIDE SEQUENCE</scope>
    <source>
        <strain evidence="4">KCTC 13126</strain>
    </source>
</reference>
<comment type="similarity">
    <text evidence="1">Belongs to the AB hydrolase superfamily. AB hydrolase 4 family.</text>
</comment>
<dbReference type="Proteomes" id="UP000617628">
    <property type="component" value="Unassembled WGS sequence"/>
</dbReference>
<dbReference type="Gene3D" id="3.40.50.1820">
    <property type="entry name" value="alpha/beta hydrolase"/>
    <property type="match status" value="1"/>
</dbReference>
<feature type="active site" description="Charge relay system" evidence="2">
    <location>
        <position position="266"/>
    </location>
</feature>
<feature type="domain" description="AB hydrolase-1" evidence="3">
    <location>
        <begin position="63"/>
        <end position="298"/>
    </location>
</feature>
<feature type="active site" description="Charge relay system" evidence="2">
    <location>
        <position position="295"/>
    </location>
</feature>
<keyword evidence="4" id="KW-0378">Hydrolase</keyword>
<evidence type="ECO:0000259" key="3">
    <source>
        <dbReference type="Pfam" id="PF00561"/>
    </source>
</evidence>
<dbReference type="InterPro" id="IPR050960">
    <property type="entry name" value="AB_hydrolase_4_sf"/>
</dbReference>
<dbReference type="PANTHER" id="PTHR10794">
    <property type="entry name" value="ABHYDROLASE DOMAIN-CONTAINING PROTEIN"/>
    <property type="match status" value="1"/>
</dbReference>
<dbReference type="GO" id="GO:0047372">
    <property type="term" value="F:monoacylglycerol lipase activity"/>
    <property type="evidence" value="ECO:0007669"/>
    <property type="project" value="TreeGrafter"/>
</dbReference>
<dbReference type="RefSeq" id="WP_200358876.1">
    <property type="nucleotide sequence ID" value="NZ_JAENIL010000074.1"/>
</dbReference>
<dbReference type="InterPro" id="IPR012020">
    <property type="entry name" value="ABHD4"/>
</dbReference>
<accession>A0A934VU49</accession>
<feature type="active site" description="Charge relay system" evidence="2">
    <location>
        <position position="139"/>
    </location>
</feature>
<dbReference type="PANTHER" id="PTHR10794:SF94">
    <property type="entry name" value="ESTERASE YHET-RELATED"/>
    <property type="match status" value="1"/>
</dbReference>
<dbReference type="GO" id="GO:0034338">
    <property type="term" value="F:short-chain carboxylesterase activity"/>
    <property type="evidence" value="ECO:0007669"/>
    <property type="project" value="TreeGrafter"/>
</dbReference>
<sequence>MPVLSAPDYRCPMLLRGEHWETIVPNLTRRRFKVRYERDRVELSDGDFVDLDHLGRESSDTCLLVLHGLEGSSQAPYVKSLAMALGSLAWDFVAMNMRGCSGEMNRAVRFYHSGETGDLREVLEYLGNRYDSILLCGFSLGGNVVLKYLGEDPETVSPKVKAGVAVSAPVDLEGSALKIGRKSNQLYMRRFIRMLSQKIEEKAQVYPEELDAVGCRDLQDFLAFDGRYTAPLNGFESAEDYWRRCSSLNWLDAIQVPSLLLNARNDPFLSEACFPEEIAKASESLYSLFPDEGGHLGFPSRRVDGMAWHEAVALRFLEGRLGVGERDPVL</sequence>
<dbReference type="AlphaFoldDB" id="A0A934VU49"/>
<dbReference type="SUPFAM" id="SSF53474">
    <property type="entry name" value="alpha/beta-Hydrolases"/>
    <property type="match status" value="1"/>
</dbReference>
<evidence type="ECO:0000313" key="4">
    <source>
        <dbReference type="EMBL" id="MBK1880189.1"/>
    </source>
</evidence>
<keyword evidence="5" id="KW-1185">Reference proteome</keyword>
<dbReference type="Pfam" id="PF00561">
    <property type="entry name" value="Abhydrolase_1"/>
    <property type="match status" value="1"/>
</dbReference>
<dbReference type="EMBL" id="JAENIL010000074">
    <property type="protein sequence ID" value="MBK1880189.1"/>
    <property type="molecule type" value="Genomic_DNA"/>
</dbReference>
<organism evidence="4 5">
    <name type="scientific">Pelagicoccus mobilis</name>
    <dbReference type="NCBI Taxonomy" id="415221"/>
    <lineage>
        <taxon>Bacteria</taxon>
        <taxon>Pseudomonadati</taxon>
        <taxon>Verrucomicrobiota</taxon>
        <taxon>Opitutia</taxon>
        <taxon>Puniceicoccales</taxon>
        <taxon>Pelagicoccaceae</taxon>
        <taxon>Pelagicoccus</taxon>
    </lineage>
</organism>
<dbReference type="InterPro" id="IPR029058">
    <property type="entry name" value="AB_hydrolase_fold"/>
</dbReference>
<protein>
    <submittedName>
        <fullName evidence="4">Alpha/beta fold hydrolase</fullName>
    </submittedName>
</protein>
<evidence type="ECO:0000313" key="5">
    <source>
        <dbReference type="Proteomes" id="UP000617628"/>
    </source>
</evidence>
<dbReference type="InterPro" id="IPR000073">
    <property type="entry name" value="AB_hydrolase_1"/>
</dbReference>
<dbReference type="PIRSF" id="PIRSF005211">
    <property type="entry name" value="Ab_hydro_YheT"/>
    <property type="match status" value="1"/>
</dbReference>
<evidence type="ECO:0000256" key="2">
    <source>
        <dbReference type="PIRSR" id="PIRSR005211-1"/>
    </source>
</evidence>
<gene>
    <name evidence="4" type="ORF">JIN87_25105</name>
</gene>
<evidence type="ECO:0000256" key="1">
    <source>
        <dbReference type="ARBA" id="ARBA00010884"/>
    </source>
</evidence>
<name>A0A934VU49_9BACT</name>